<dbReference type="GeneID" id="25912312"/>
<organism evidence="3 4">
    <name type="scientific">Sphaeroforma arctica JP610</name>
    <dbReference type="NCBI Taxonomy" id="667725"/>
    <lineage>
        <taxon>Eukaryota</taxon>
        <taxon>Ichthyosporea</taxon>
        <taxon>Ichthyophonida</taxon>
        <taxon>Sphaeroforma</taxon>
    </lineage>
</organism>
<dbReference type="Proteomes" id="UP000054560">
    <property type="component" value="Unassembled WGS sequence"/>
</dbReference>
<dbReference type="RefSeq" id="XP_014149574.1">
    <property type="nucleotide sequence ID" value="XM_014294099.1"/>
</dbReference>
<feature type="region of interest" description="Disordered" evidence="1">
    <location>
        <begin position="80"/>
        <end position="99"/>
    </location>
</feature>
<name>A0A0L0FFX0_9EUKA</name>
<feature type="domain" description="HTH OST-type" evidence="2">
    <location>
        <begin position="1"/>
        <end position="67"/>
    </location>
</feature>
<protein>
    <recommendedName>
        <fullName evidence="2">HTH OST-type domain-containing protein</fullName>
    </recommendedName>
</protein>
<evidence type="ECO:0000256" key="1">
    <source>
        <dbReference type="SAM" id="MobiDB-lite"/>
    </source>
</evidence>
<evidence type="ECO:0000313" key="3">
    <source>
        <dbReference type="EMBL" id="KNC75672.1"/>
    </source>
</evidence>
<evidence type="ECO:0000259" key="2">
    <source>
        <dbReference type="PROSITE" id="PS51644"/>
    </source>
</evidence>
<dbReference type="PROSITE" id="PS51644">
    <property type="entry name" value="HTH_OST"/>
    <property type="match status" value="1"/>
</dbReference>
<evidence type="ECO:0000313" key="4">
    <source>
        <dbReference type="Proteomes" id="UP000054560"/>
    </source>
</evidence>
<proteinExistence type="predicted"/>
<accession>A0A0L0FFX0</accession>
<reference evidence="3 4" key="1">
    <citation type="submission" date="2011-02" db="EMBL/GenBank/DDBJ databases">
        <title>The Genome Sequence of Sphaeroforma arctica JP610.</title>
        <authorList>
            <consortium name="The Broad Institute Genome Sequencing Platform"/>
            <person name="Russ C."/>
            <person name="Cuomo C."/>
            <person name="Young S.K."/>
            <person name="Zeng Q."/>
            <person name="Gargeya S."/>
            <person name="Alvarado L."/>
            <person name="Berlin A."/>
            <person name="Chapman S.B."/>
            <person name="Chen Z."/>
            <person name="Freedman E."/>
            <person name="Gellesch M."/>
            <person name="Goldberg J."/>
            <person name="Griggs A."/>
            <person name="Gujja S."/>
            <person name="Heilman E."/>
            <person name="Heiman D."/>
            <person name="Howarth C."/>
            <person name="Mehta T."/>
            <person name="Neiman D."/>
            <person name="Pearson M."/>
            <person name="Roberts A."/>
            <person name="Saif S."/>
            <person name="Shea T."/>
            <person name="Shenoy N."/>
            <person name="Sisk P."/>
            <person name="Stolte C."/>
            <person name="Sykes S."/>
            <person name="White J."/>
            <person name="Yandava C."/>
            <person name="Burger G."/>
            <person name="Gray M.W."/>
            <person name="Holland P.W.H."/>
            <person name="King N."/>
            <person name="Lang F.B.F."/>
            <person name="Roger A.J."/>
            <person name="Ruiz-Trillo I."/>
            <person name="Haas B."/>
            <person name="Nusbaum C."/>
            <person name="Birren B."/>
        </authorList>
    </citation>
    <scope>NUCLEOTIDE SEQUENCE [LARGE SCALE GENOMIC DNA]</scope>
    <source>
        <strain evidence="3 4">JP610</strain>
    </source>
</reference>
<sequence length="182" mass="19967">MFRILLRETGPGGCILSGVKTKWKEIFLKSLDQVQYGYKLKEFLLKFPDVLQIVLKGKQQWVVPTGSVAAAPVAYSRSSSTASTSATKRSTTDRQNSFSIASVKRARQEDYRPSAGMVGVGQPTDQMLDGTTRAALTAKLMGGDGAKLAEEERLKSLQLKWEGNKRAKDWFDTPVTTVGAYA</sequence>
<keyword evidence="4" id="KW-1185">Reference proteome</keyword>
<dbReference type="AlphaFoldDB" id="A0A0L0FFX0"/>
<dbReference type="EMBL" id="KQ243485">
    <property type="protein sequence ID" value="KNC75672.1"/>
    <property type="molecule type" value="Genomic_DNA"/>
</dbReference>
<gene>
    <name evidence="3" type="ORF">SARC_11808</name>
</gene>
<feature type="compositionally biased region" description="Low complexity" evidence="1">
    <location>
        <begin position="80"/>
        <end position="89"/>
    </location>
</feature>
<dbReference type="InterPro" id="IPR025605">
    <property type="entry name" value="OST-HTH/LOTUS_dom"/>
</dbReference>